<feature type="transmembrane region" description="Helical" evidence="1">
    <location>
        <begin position="97"/>
        <end position="123"/>
    </location>
</feature>
<dbReference type="RefSeq" id="WP_188040052.1">
    <property type="nucleotide sequence ID" value="NZ_JACVHF010000008.1"/>
</dbReference>
<keyword evidence="1" id="KW-0812">Transmembrane</keyword>
<reference evidence="2 3" key="1">
    <citation type="submission" date="2020-07" db="EMBL/GenBank/DDBJ databases">
        <title>Draft whole-genome sequence of Heliobacterium chlorum DSM 3682, type strain.</title>
        <authorList>
            <person name="Kyndt J.A."/>
            <person name="Meyer T.E."/>
            <person name="Imhoff J.F."/>
        </authorList>
    </citation>
    <scope>NUCLEOTIDE SEQUENCE [LARGE SCALE GENOMIC DNA]</scope>
    <source>
        <strain evidence="2 3">DSM 3682</strain>
    </source>
</reference>
<evidence type="ECO:0000313" key="3">
    <source>
        <dbReference type="Proteomes" id="UP000617402"/>
    </source>
</evidence>
<protein>
    <recommendedName>
        <fullName evidence="4">DUF4149 domain-containing protein</fullName>
    </recommendedName>
</protein>
<organism evidence="2 3">
    <name type="scientific">Heliobacterium chlorum</name>
    <dbReference type="NCBI Taxonomy" id="2698"/>
    <lineage>
        <taxon>Bacteria</taxon>
        <taxon>Bacillati</taxon>
        <taxon>Bacillota</taxon>
        <taxon>Clostridia</taxon>
        <taxon>Eubacteriales</taxon>
        <taxon>Heliobacteriaceae</taxon>
        <taxon>Heliobacterium</taxon>
    </lineage>
</organism>
<gene>
    <name evidence="2" type="ORF">H1S01_09655</name>
</gene>
<keyword evidence="3" id="KW-1185">Reference proteome</keyword>
<keyword evidence="1" id="KW-0472">Membrane</keyword>
<comment type="caution">
    <text evidence="2">The sequence shown here is derived from an EMBL/GenBank/DDBJ whole genome shotgun (WGS) entry which is preliminary data.</text>
</comment>
<sequence length="189" mass="21895">MGGLLWRVVWAGVGVLVIWYFGYILGIQWFEEHRVETLYWSGIMGTLLVLVSIGYSVKKRVKTFPGKLITWLKIHVLFTIVGNFLICFHVGGRTHAIVPWATFVLFFIVMISGQIGYFLHFYIKKKLTIEKKSLMEKGKSRDEAEEDLIWMVAGEKMLSQWRQIHFPLNATLGLLIALHILSAVYYRGW</sequence>
<feature type="transmembrane region" description="Helical" evidence="1">
    <location>
        <begin position="69"/>
        <end position="91"/>
    </location>
</feature>
<proteinExistence type="predicted"/>
<evidence type="ECO:0000256" key="1">
    <source>
        <dbReference type="SAM" id="Phobius"/>
    </source>
</evidence>
<accession>A0ABR7T1W4</accession>
<dbReference type="EMBL" id="JACVHF010000008">
    <property type="protein sequence ID" value="MBC9784775.1"/>
    <property type="molecule type" value="Genomic_DNA"/>
</dbReference>
<feature type="transmembrane region" description="Helical" evidence="1">
    <location>
        <begin position="7"/>
        <end position="26"/>
    </location>
</feature>
<feature type="transmembrane region" description="Helical" evidence="1">
    <location>
        <begin position="38"/>
        <end position="57"/>
    </location>
</feature>
<evidence type="ECO:0000313" key="2">
    <source>
        <dbReference type="EMBL" id="MBC9784775.1"/>
    </source>
</evidence>
<feature type="transmembrane region" description="Helical" evidence="1">
    <location>
        <begin position="166"/>
        <end position="186"/>
    </location>
</feature>
<keyword evidence="1" id="KW-1133">Transmembrane helix</keyword>
<dbReference type="Proteomes" id="UP000617402">
    <property type="component" value="Unassembled WGS sequence"/>
</dbReference>
<evidence type="ECO:0008006" key="4">
    <source>
        <dbReference type="Google" id="ProtNLM"/>
    </source>
</evidence>
<name>A0ABR7T1W4_HELCL</name>